<name>A0AAJ1ICG7_9SPIO</name>
<proteinExistence type="predicted"/>
<comment type="caution">
    <text evidence="2">The sequence shown here is derived from an EMBL/GenBank/DDBJ whole genome shotgun (WGS) entry which is preliminary data.</text>
</comment>
<dbReference type="InterPro" id="IPR036388">
    <property type="entry name" value="WH-like_DNA-bd_sf"/>
</dbReference>
<dbReference type="InterPro" id="IPR005158">
    <property type="entry name" value="BTAD"/>
</dbReference>
<dbReference type="EMBL" id="JAQQAL010000002">
    <property type="protein sequence ID" value="MDC7225177.1"/>
    <property type="molecule type" value="Genomic_DNA"/>
</dbReference>
<evidence type="ECO:0000313" key="2">
    <source>
        <dbReference type="EMBL" id="MDC7225177.1"/>
    </source>
</evidence>
<dbReference type="SUPFAM" id="SSF46894">
    <property type="entry name" value="C-terminal effector domain of the bipartite response regulators"/>
    <property type="match status" value="1"/>
</dbReference>
<dbReference type="SUPFAM" id="SSF52540">
    <property type="entry name" value="P-loop containing nucleoside triphosphate hydrolases"/>
    <property type="match status" value="1"/>
</dbReference>
<dbReference type="InterPro" id="IPR011990">
    <property type="entry name" value="TPR-like_helical_dom_sf"/>
</dbReference>
<dbReference type="InterPro" id="IPR059106">
    <property type="entry name" value="WHD_MalT"/>
</dbReference>
<feature type="domain" description="Bacterial transcriptional activator" evidence="1">
    <location>
        <begin position="910"/>
        <end position="1055"/>
    </location>
</feature>
<dbReference type="Proteomes" id="UP001221217">
    <property type="component" value="Unassembled WGS sequence"/>
</dbReference>
<dbReference type="SMART" id="SM01043">
    <property type="entry name" value="BTAD"/>
    <property type="match status" value="1"/>
</dbReference>
<dbReference type="Pfam" id="PF25873">
    <property type="entry name" value="WHD_MalT"/>
    <property type="match status" value="1"/>
</dbReference>
<dbReference type="InterPro" id="IPR051677">
    <property type="entry name" value="AfsR-DnrI-RedD_regulator"/>
</dbReference>
<dbReference type="Gene3D" id="1.10.10.10">
    <property type="entry name" value="Winged helix-like DNA-binding domain superfamily/Winged helix DNA-binding domain"/>
    <property type="match status" value="1"/>
</dbReference>
<organism evidence="2 3">
    <name type="scientific">Candidatus Thalassospirochaeta sargassi</name>
    <dbReference type="NCBI Taxonomy" id="3119039"/>
    <lineage>
        <taxon>Bacteria</taxon>
        <taxon>Pseudomonadati</taxon>
        <taxon>Spirochaetota</taxon>
        <taxon>Spirochaetia</taxon>
        <taxon>Spirochaetales</taxon>
        <taxon>Spirochaetaceae</taxon>
        <taxon>Candidatus Thalassospirochaeta</taxon>
    </lineage>
</organism>
<protein>
    <submittedName>
        <fullName evidence="2">BTAD domain-containing putative transcriptional regulator</fullName>
    </submittedName>
</protein>
<dbReference type="Gene3D" id="1.25.40.10">
    <property type="entry name" value="Tetratricopeptide repeat domain"/>
    <property type="match status" value="2"/>
</dbReference>
<dbReference type="InterPro" id="IPR027417">
    <property type="entry name" value="P-loop_NTPase"/>
</dbReference>
<accession>A0AAJ1ICG7</accession>
<dbReference type="Pfam" id="PF03704">
    <property type="entry name" value="BTAD"/>
    <property type="match status" value="1"/>
</dbReference>
<reference evidence="2 3" key="1">
    <citation type="submission" date="2022-12" db="EMBL/GenBank/DDBJ databases">
        <title>Metagenome assembled genome from gulf of manar.</title>
        <authorList>
            <person name="Kohli P."/>
            <person name="Pk S."/>
            <person name="Venkata Ramana C."/>
            <person name="Sasikala C."/>
        </authorList>
    </citation>
    <scope>NUCLEOTIDE SEQUENCE [LARGE SCALE GENOMIC DNA]</scope>
    <source>
        <strain evidence="2">JB008</strain>
    </source>
</reference>
<dbReference type="AlphaFoldDB" id="A0AAJ1ICG7"/>
<evidence type="ECO:0000313" key="3">
    <source>
        <dbReference type="Proteomes" id="UP001221217"/>
    </source>
</evidence>
<dbReference type="InterPro" id="IPR016032">
    <property type="entry name" value="Sig_transdc_resp-reg_C-effctor"/>
</dbReference>
<dbReference type="GO" id="GO:0006355">
    <property type="term" value="P:regulation of DNA-templated transcription"/>
    <property type="evidence" value="ECO:0007669"/>
    <property type="project" value="InterPro"/>
</dbReference>
<evidence type="ECO:0000259" key="1">
    <source>
        <dbReference type="SMART" id="SM01043"/>
    </source>
</evidence>
<dbReference type="PANTHER" id="PTHR35807:SF2">
    <property type="entry name" value="TRANSCRIPTIONAL ACTIVATOR DOMAIN"/>
    <property type="match status" value="1"/>
</dbReference>
<dbReference type="GO" id="GO:0003677">
    <property type="term" value="F:DNA binding"/>
    <property type="evidence" value="ECO:0007669"/>
    <property type="project" value="InterPro"/>
</dbReference>
<sequence>MPYSKEFLPPELNKVQPRPRLYNFFEEKHVVIIEAGPGMGKSAAAFDFITNEDKNCVWHRLQKKDSNFRIFLERLEKVLYSYLNNGQQRKKPLSESISPAELADNFCEEIKGKLPDDMYLIFEDFEYINHSPETCTVIERLLEHLSKRIHLIILTRETVKISLARIRTRKELTELKNRDIAFNRDDIHSLIYNLYDMSFDTVILERLIEVTQGWITAIIILLEKICCLNRKEGEHILENFLVTQSIPEIDDYFQTQILPILTPAMADILIKLSEADNFTPHLIEVVSGDSGVQTIKELQRTNMFISTVDPAKYEYIFNPIFRSYLSSEFNKFTPEQKKECLSGIAEYYQQEEDIRSAVKFLCKAELFDEARVELINFAEDLIKNNEYESINDILSFFPAEMQASDPYLSYYNAIVNNLMQPETSRRQLLKLLYIFNSNKDHDREASIYSVLLTNYFFFQSNAETVGNIINMAEEFLLNHGLDISIEQNELLTALIPLGQWWTGASRDKAFEIALRAEETSNRLHNEEAFLCSRLVLSKIYIARGEFHSAKNLLLKTENLFTEGSFHLYKQYQSLSSFYLGDTYFYCGEISTAISQIHKALSSSGTEFAFRPYLELNLVYYNLYLNDIEKADALYERLREREPGENLYLKYNYDFLFEMLIAYRTGNNHRARYYCNRLLEPGNEKLMRSDFPFSKLALAEVSFYTEGAEKSRIILMELMEEITAEEYPYPYATATALLAYISTKSGAKAEAKKWFKRMENAITENNYTNLDICSPDLLREIAEVFPCGAFESFPRLKHDKEYEKLSTSQYELEITTLGSFSIGVKGEEISADLLGGQKRVMDLLKLLIVYRKTGITKERIYELFWPRYSYKSARDNLNTIIYRLRKLLNNKDDFLYTDVNVIRFKENTVITDADKFLEYIKLGTDAEKNGNHEVSTRMFRSAIELYRGDFLENDLYYDFIRDERENLRSKFRSLLFKMILLSLNSAEFHEALEWAKQLIDADPLCEPAYRMLMVSSSAVGNRSEIPRLFDKLNQKLQAYYKVTADEKTVILKDKLLSGTTPDESMWREETII</sequence>
<dbReference type="PANTHER" id="PTHR35807">
    <property type="entry name" value="TRANSCRIPTIONAL REGULATOR REDD-RELATED"/>
    <property type="match status" value="1"/>
</dbReference>
<dbReference type="SUPFAM" id="SSF48452">
    <property type="entry name" value="TPR-like"/>
    <property type="match status" value="1"/>
</dbReference>
<gene>
    <name evidence="2" type="ORF">PQJ61_00270</name>
</gene>